<dbReference type="PANTHER" id="PTHR10578">
    <property type="entry name" value="S -2-HYDROXY-ACID OXIDASE-RELATED"/>
    <property type="match status" value="1"/>
</dbReference>
<comment type="subcellular location">
    <subcellularLocation>
        <location evidence="2">Peroxisome</location>
    </subcellularLocation>
</comment>
<comment type="similarity">
    <text evidence="6">Belongs to the FMN-dependent alpha-hydroxy acid dehydrogenase family.</text>
</comment>
<keyword evidence="4" id="KW-0560">Oxidoreductase</keyword>
<gene>
    <name evidence="7" type="ORF">ZEAMMB73_Zm00001d002260</name>
</gene>
<dbReference type="InterPro" id="IPR013785">
    <property type="entry name" value="Aldolase_TIM"/>
</dbReference>
<dbReference type="InterPro" id="IPR012133">
    <property type="entry name" value="Alpha-hydoxy_acid_DH_FMN"/>
</dbReference>
<evidence type="ECO:0000256" key="6">
    <source>
        <dbReference type="ARBA" id="ARBA00024042"/>
    </source>
</evidence>
<evidence type="ECO:0000256" key="2">
    <source>
        <dbReference type="ARBA" id="ARBA00004275"/>
    </source>
</evidence>
<evidence type="ECO:0000313" key="7">
    <source>
        <dbReference type="EMBL" id="ONM13728.1"/>
    </source>
</evidence>
<dbReference type="GO" id="GO:0005777">
    <property type="term" value="C:peroxisome"/>
    <property type="evidence" value="ECO:0007669"/>
    <property type="project" value="UniProtKB-SubCell"/>
</dbReference>
<dbReference type="PROSITE" id="PS51349">
    <property type="entry name" value="FMN_HYDROXY_ACID_DH_2"/>
    <property type="match status" value="1"/>
</dbReference>
<dbReference type="GO" id="GO:0010181">
    <property type="term" value="F:FMN binding"/>
    <property type="evidence" value="ECO:0007669"/>
    <property type="project" value="InterPro"/>
</dbReference>
<evidence type="ECO:0000256" key="5">
    <source>
        <dbReference type="ARBA" id="ARBA00023140"/>
    </source>
</evidence>
<dbReference type="InterPro" id="IPR037396">
    <property type="entry name" value="FMN_HAD"/>
</dbReference>
<reference evidence="7" key="1">
    <citation type="submission" date="2015-12" db="EMBL/GenBank/DDBJ databases">
        <title>Update maize B73 reference genome by single molecule sequencing technologies.</title>
        <authorList>
            <consortium name="Maize Genome Sequencing Project"/>
            <person name="Ware D."/>
        </authorList>
    </citation>
    <scope>NUCLEOTIDE SEQUENCE [LARGE SCALE GENOMIC DNA]</scope>
    <source>
        <tissue evidence="7">Seedling</tissue>
    </source>
</reference>
<evidence type="ECO:0000256" key="1">
    <source>
        <dbReference type="ARBA" id="ARBA00001917"/>
    </source>
</evidence>
<comment type="cofactor">
    <cofactor evidence="1">
        <name>FMN</name>
        <dbReference type="ChEBI" id="CHEBI:58210"/>
    </cofactor>
</comment>
<dbReference type="PANTHER" id="PTHR10578:SF72">
    <property type="entry name" value="GLYCOLATE OXIDASE 2"/>
    <property type="match status" value="1"/>
</dbReference>
<dbReference type="CDD" id="cd02809">
    <property type="entry name" value="alpha_hydroxyacid_oxid_FMN"/>
    <property type="match status" value="1"/>
</dbReference>
<keyword evidence="5" id="KW-0576">Peroxisome</keyword>
<organism evidence="7">
    <name type="scientific">Zea mays</name>
    <name type="common">Maize</name>
    <dbReference type="NCBI Taxonomy" id="4577"/>
    <lineage>
        <taxon>Eukaryota</taxon>
        <taxon>Viridiplantae</taxon>
        <taxon>Streptophyta</taxon>
        <taxon>Embryophyta</taxon>
        <taxon>Tracheophyta</taxon>
        <taxon>Spermatophyta</taxon>
        <taxon>Magnoliopsida</taxon>
        <taxon>Liliopsida</taxon>
        <taxon>Poales</taxon>
        <taxon>Poaceae</taxon>
        <taxon>PACMAD clade</taxon>
        <taxon>Panicoideae</taxon>
        <taxon>Andropogonodae</taxon>
        <taxon>Andropogoneae</taxon>
        <taxon>Tripsacinae</taxon>
        <taxon>Zea</taxon>
    </lineage>
</organism>
<dbReference type="SUPFAM" id="SSF51395">
    <property type="entry name" value="FMN-linked oxidoreductases"/>
    <property type="match status" value="1"/>
</dbReference>
<accession>A0A1D6DYU3</accession>
<dbReference type="GO" id="GO:0003973">
    <property type="term" value="F:(S)-2-hydroxy-acid oxidase activity"/>
    <property type="evidence" value="ECO:0007669"/>
    <property type="project" value="UniProtKB-EC"/>
</dbReference>
<dbReference type="EC" id="1.1.3.15" evidence="3"/>
<protein>
    <recommendedName>
        <fullName evidence="3">(S)-2-hydroxy-acid oxidase</fullName>
        <ecNumber evidence="3">1.1.3.15</ecNumber>
    </recommendedName>
</protein>
<dbReference type="EMBL" id="CM007648">
    <property type="protein sequence ID" value="ONM13728.1"/>
    <property type="molecule type" value="Genomic_DNA"/>
</dbReference>
<dbReference type="AlphaFoldDB" id="A0A1D6DYU3"/>
<sequence>MLFYGALRKLAQLHQDSVSSNFQYSRIGISCNSLSEGLKMLAIRQSPSLSTLHALVAGKPMSGTGLRLEYMQCSFSSSPTKGSGLAAYATSQIDSSLSWKDIKWLQTITGLPILVKGVITAEDARIAIECGVAGIIVSNHGGRQLDYLPATISCLEEVCKSITAQLPRTPLVHGLMLTYLGKGKLQVVREAKGRRVPVFLDGGIRRGTDVFKALALGASGVFIGRPVLFALAVDGRAGVRNALRMLRDELEITMALSGCASLKDITRDRVITERDMIRRSRI</sequence>
<dbReference type="InterPro" id="IPR008259">
    <property type="entry name" value="FMN_hydac_DH_AS"/>
</dbReference>
<dbReference type="Pfam" id="PF01070">
    <property type="entry name" value="FMN_dh"/>
    <property type="match status" value="2"/>
</dbReference>
<evidence type="ECO:0000256" key="3">
    <source>
        <dbReference type="ARBA" id="ARBA00013087"/>
    </source>
</evidence>
<dbReference type="Gene3D" id="3.20.20.70">
    <property type="entry name" value="Aldolase class I"/>
    <property type="match status" value="1"/>
</dbReference>
<dbReference type="PROSITE" id="PS00557">
    <property type="entry name" value="FMN_HYDROXY_ACID_DH_1"/>
    <property type="match status" value="1"/>
</dbReference>
<evidence type="ECO:0000256" key="4">
    <source>
        <dbReference type="ARBA" id="ARBA00023002"/>
    </source>
</evidence>
<proteinExistence type="inferred from homology"/>
<dbReference type="InterPro" id="IPR000262">
    <property type="entry name" value="FMN-dep_DH"/>
</dbReference>
<name>A0A1D6DYU3_MAIZE</name>